<sequence>MEINKFNLSKLTYGWEPPLATAARGLETLRFVATTEADDERNLGEARASKRTSRQVAQLVSVAELVGNESDSVKGVFDHHWSPRYLSKTTLQGSHGNNIDLFPFAGRSRVLDEGKDKCLATDGAMKPKVSKPLNQSKEMPRGCYTDSDIREHLEGDSQTRYWAFCDAF</sequence>
<dbReference type="AlphaFoldDB" id="A0AAQ3LA38"/>
<keyword evidence="2" id="KW-1185">Reference proteome</keyword>
<dbReference type="Proteomes" id="UP001327560">
    <property type="component" value="Chromosome 9"/>
</dbReference>
<proteinExistence type="predicted"/>
<dbReference type="EMBL" id="CP136898">
    <property type="protein sequence ID" value="WOL19817.1"/>
    <property type="molecule type" value="Genomic_DNA"/>
</dbReference>
<protein>
    <submittedName>
        <fullName evidence="1">Uncharacterized protein</fullName>
    </submittedName>
</protein>
<evidence type="ECO:0000313" key="2">
    <source>
        <dbReference type="Proteomes" id="UP001327560"/>
    </source>
</evidence>
<organism evidence="1 2">
    <name type="scientific">Canna indica</name>
    <name type="common">Indian-shot</name>
    <dbReference type="NCBI Taxonomy" id="4628"/>
    <lineage>
        <taxon>Eukaryota</taxon>
        <taxon>Viridiplantae</taxon>
        <taxon>Streptophyta</taxon>
        <taxon>Embryophyta</taxon>
        <taxon>Tracheophyta</taxon>
        <taxon>Spermatophyta</taxon>
        <taxon>Magnoliopsida</taxon>
        <taxon>Liliopsida</taxon>
        <taxon>Zingiberales</taxon>
        <taxon>Cannaceae</taxon>
        <taxon>Canna</taxon>
    </lineage>
</organism>
<gene>
    <name evidence="1" type="ORF">Cni_G28619</name>
</gene>
<name>A0AAQ3LA38_9LILI</name>
<reference evidence="1 2" key="1">
    <citation type="submission" date="2023-10" db="EMBL/GenBank/DDBJ databases">
        <title>Chromosome-scale genome assembly provides insights into flower coloration mechanisms of Canna indica.</title>
        <authorList>
            <person name="Li C."/>
        </authorList>
    </citation>
    <scope>NUCLEOTIDE SEQUENCE [LARGE SCALE GENOMIC DNA]</scope>
    <source>
        <tissue evidence="1">Flower</tissue>
    </source>
</reference>
<accession>A0AAQ3LA38</accession>
<evidence type="ECO:0000313" key="1">
    <source>
        <dbReference type="EMBL" id="WOL19817.1"/>
    </source>
</evidence>